<dbReference type="InterPro" id="IPR045035">
    <property type="entry name" value="YSL-like"/>
</dbReference>
<evidence type="ECO:0000256" key="4">
    <source>
        <dbReference type="ARBA" id="ARBA00022692"/>
    </source>
</evidence>
<comment type="subcellular location">
    <subcellularLocation>
        <location evidence="1">Membrane</location>
        <topology evidence="1">Multi-pass membrane protein</topology>
    </subcellularLocation>
</comment>
<keyword evidence="9" id="KW-1185">Reference proteome</keyword>
<accession>A0AAW1S024</accession>
<dbReference type="AlphaFoldDB" id="A0AAW1S024"/>
<evidence type="ECO:0000256" key="7">
    <source>
        <dbReference type="SAM" id="Phobius"/>
    </source>
</evidence>
<feature type="transmembrane region" description="Helical" evidence="7">
    <location>
        <begin position="260"/>
        <end position="281"/>
    </location>
</feature>
<keyword evidence="3" id="KW-0813">Transport</keyword>
<evidence type="ECO:0000256" key="2">
    <source>
        <dbReference type="ARBA" id="ARBA00010276"/>
    </source>
</evidence>
<dbReference type="GO" id="GO:0016020">
    <property type="term" value="C:membrane"/>
    <property type="evidence" value="ECO:0007669"/>
    <property type="project" value="UniProtKB-SubCell"/>
</dbReference>
<keyword evidence="5 7" id="KW-1133">Transmembrane helix</keyword>
<feature type="transmembrane region" description="Helical" evidence="7">
    <location>
        <begin position="121"/>
        <end position="139"/>
    </location>
</feature>
<feature type="transmembrane region" description="Helical" evidence="7">
    <location>
        <begin position="204"/>
        <end position="225"/>
    </location>
</feature>
<dbReference type="PANTHER" id="PTHR31645">
    <property type="entry name" value="OLIGOPEPTIDE TRANSPORTER YGL114W-RELATED"/>
    <property type="match status" value="1"/>
</dbReference>
<evidence type="ECO:0000256" key="1">
    <source>
        <dbReference type="ARBA" id="ARBA00004141"/>
    </source>
</evidence>
<feature type="transmembrane region" description="Helical" evidence="7">
    <location>
        <begin position="33"/>
        <end position="56"/>
    </location>
</feature>
<keyword evidence="4 7" id="KW-0812">Transmembrane</keyword>
<evidence type="ECO:0000256" key="5">
    <source>
        <dbReference type="ARBA" id="ARBA00022989"/>
    </source>
</evidence>
<name>A0AAW1S024_9CHLO</name>
<protein>
    <recommendedName>
        <fullName evidence="10">Oligopeptide transporter</fullName>
    </recommendedName>
</protein>
<keyword evidence="6 7" id="KW-0472">Membrane</keyword>
<dbReference type="GO" id="GO:0035673">
    <property type="term" value="F:oligopeptide transmembrane transporter activity"/>
    <property type="evidence" value="ECO:0007669"/>
    <property type="project" value="InterPro"/>
</dbReference>
<evidence type="ECO:0000313" key="9">
    <source>
        <dbReference type="Proteomes" id="UP001438707"/>
    </source>
</evidence>
<reference evidence="8 9" key="1">
    <citation type="journal article" date="2024" name="Nat. Commun.">
        <title>Phylogenomics reveals the evolutionary origins of lichenization in chlorophyte algae.</title>
        <authorList>
            <person name="Puginier C."/>
            <person name="Libourel C."/>
            <person name="Otte J."/>
            <person name="Skaloud P."/>
            <person name="Haon M."/>
            <person name="Grisel S."/>
            <person name="Petersen M."/>
            <person name="Berrin J.G."/>
            <person name="Delaux P.M."/>
            <person name="Dal Grande F."/>
            <person name="Keller J."/>
        </authorList>
    </citation>
    <scope>NUCLEOTIDE SEQUENCE [LARGE SCALE GENOMIC DNA]</scope>
    <source>
        <strain evidence="8 9">SAG 2145</strain>
    </source>
</reference>
<evidence type="ECO:0008006" key="10">
    <source>
        <dbReference type="Google" id="ProtNLM"/>
    </source>
</evidence>
<evidence type="ECO:0000256" key="6">
    <source>
        <dbReference type="ARBA" id="ARBA00023136"/>
    </source>
</evidence>
<feature type="transmembrane region" description="Helical" evidence="7">
    <location>
        <begin position="93"/>
        <end position="115"/>
    </location>
</feature>
<evidence type="ECO:0000313" key="8">
    <source>
        <dbReference type="EMBL" id="KAK9839001.1"/>
    </source>
</evidence>
<proteinExistence type="inferred from homology"/>
<gene>
    <name evidence="8" type="ORF">WJX74_007631</name>
</gene>
<dbReference type="PANTHER" id="PTHR31645:SF0">
    <property type="entry name" value="OLIGOPEPTIDE TRANSPORTER YGL114W-RELATED"/>
    <property type="match status" value="1"/>
</dbReference>
<comment type="caution">
    <text evidence="8">The sequence shown here is derived from an EMBL/GenBank/DDBJ whole genome shotgun (WGS) entry which is preliminary data.</text>
</comment>
<dbReference type="Pfam" id="PF03169">
    <property type="entry name" value="OPT"/>
    <property type="match status" value="1"/>
</dbReference>
<organism evidence="8 9">
    <name type="scientific">Apatococcus lobatus</name>
    <dbReference type="NCBI Taxonomy" id="904363"/>
    <lineage>
        <taxon>Eukaryota</taxon>
        <taxon>Viridiplantae</taxon>
        <taxon>Chlorophyta</taxon>
        <taxon>core chlorophytes</taxon>
        <taxon>Trebouxiophyceae</taxon>
        <taxon>Chlorellales</taxon>
        <taxon>Chlorellaceae</taxon>
        <taxon>Apatococcus</taxon>
    </lineage>
</organism>
<evidence type="ECO:0000256" key="3">
    <source>
        <dbReference type="ARBA" id="ARBA00022448"/>
    </source>
</evidence>
<dbReference type="InterPro" id="IPR004813">
    <property type="entry name" value="OPT"/>
</dbReference>
<dbReference type="Proteomes" id="UP001438707">
    <property type="component" value="Unassembled WGS sequence"/>
</dbReference>
<comment type="similarity">
    <text evidence="2">Belongs to the YSL (TC 2.A.67.2) family.</text>
</comment>
<sequence>MLAGALIGWAWLGPAARHKGWAPGPIGKQSGAAGWILWVSLAIMLGDSMTSLSILMGSSTWRLVQRSRSEKANKALQPETEDPCPPESRVPTYWWVAGLVASAAFCTAVLVPMMGMPLYEPLAAVILALLVAVLAVRALGETDLNPVSGVGKLSQLIFAVVAPGNVVSNLVAGAIAEAGAQQAGDMMQDFKTAHLLGVCPRSQFYAMLLGSGASVILSVCAYSLYTYAWVVPGPELPAPTAGIWLDMAELVNNGHLPPHVTPYCLVGAVLAALLPIGTYLIQAQGRSESSQSGERPRSAGIRWKSRAVQLWKAAAPSGIGIAVGMYVSPKYTIPRVLGSIIEQTWLAISPDSHGSLMVVVASGLVLGEGTAASVTAVIQAFRTHSS</sequence>
<dbReference type="EMBL" id="JALJOS010000005">
    <property type="protein sequence ID" value="KAK9839001.1"/>
    <property type="molecule type" value="Genomic_DNA"/>
</dbReference>